<proteinExistence type="inferred from homology"/>
<evidence type="ECO:0000259" key="7">
    <source>
        <dbReference type="Pfam" id="PF04349"/>
    </source>
</evidence>
<comment type="similarity">
    <text evidence="3">Belongs to the OpgD/OpgG family.</text>
</comment>
<dbReference type="RefSeq" id="WP_100163701.1">
    <property type="nucleotide sequence ID" value="NZ_PGTB01000092.1"/>
</dbReference>
<dbReference type="InterPro" id="IPR011013">
    <property type="entry name" value="Gal_mutarotase_sf_dom"/>
</dbReference>
<dbReference type="InterPro" id="IPR014718">
    <property type="entry name" value="GH-type_carb-bd"/>
</dbReference>
<evidence type="ECO:0000256" key="6">
    <source>
        <dbReference type="SAM" id="SignalP"/>
    </source>
</evidence>
<dbReference type="UniPathway" id="UPA00637"/>
<dbReference type="GO" id="GO:0030288">
    <property type="term" value="C:outer membrane-bounded periplasmic space"/>
    <property type="evidence" value="ECO:0007669"/>
    <property type="project" value="TreeGrafter"/>
</dbReference>
<dbReference type="SUPFAM" id="SSF74650">
    <property type="entry name" value="Galactose mutarotase-like"/>
    <property type="match status" value="1"/>
</dbReference>
<keyword evidence="5" id="KW-0574">Periplasm</keyword>
<dbReference type="EMBL" id="PGTB01000092">
    <property type="protein sequence ID" value="PJE35422.1"/>
    <property type="molecule type" value="Genomic_DNA"/>
</dbReference>
<evidence type="ECO:0000256" key="4">
    <source>
        <dbReference type="ARBA" id="ARBA00022729"/>
    </source>
</evidence>
<gene>
    <name evidence="8" type="ORF">CVM52_17220</name>
</gene>
<dbReference type="GO" id="GO:0030246">
    <property type="term" value="F:carbohydrate binding"/>
    <property type="evidence" value="ECO:0007669"/>
    <property type="project" value="InterPro"/>
</dbReference>
<protein>
    <submittedName>
        <fullName evidence="8">Glucan biosynthesis protein D</fullName>
    </submittedName>
</protein>
<feature type="domain" description="Glucan biosynthesis periplasmic MdoG C-terminal" evidence="7">
    <location>
        <begin position="41"/>
        <end position="517"/>
    </location>
</feature>
<evidence type="ECO:0000256" key="3">
    <source>
        <dbReference type="ARBA" id="ARBA00009284"/>
    </source>
</evidence>
<dbReference type="Proteomes" id="UP000231553">
    <property type="component" value="Unassembled WGS sequence"/>
</dbReference>
<sequence length="531" mass="58776">MSQSLPTRRDALLSALGAGAFFLLPEVAQASDSATGPATAFSFDLLKNKARAMARQPFVPAAIPEAEMLERIDYDHHNQIRFRKDQALWAGRPDTSPVQFFFPGRYFKEPVRVYAVDQGMAREIPFSTGLFDIPEGNPAQGLTATEGFAGFRVQDAETGNDWMSFLGASYWRTEGYSGQFGLSVRGLALDTAVAGQPEEFPRFTRFWLEPQAGGGLITCALLESPRATGAYRITSHRDNGVIQEVEAAIFLRGDVGRLGLAPLTSMFWYGKHNRHIAPDWRPEVHDSDGLEVHDAAGTRIWRPLNNPPRTMANSFLASRLGGFGLMQRERRFEEYLDDGVFYEKRASAWVEPLGDWGAGSVGLVEISTDDEIHDNIVAFWTPEAPARAGGEYNLAYRLSWVEDCPVPPVAARFTATRIGAGGNPGQPRPELVAKIVCDFDGFGFDGLTSRDPFAVRITASRGTVGEGHTYPVVGEDYWRLVFDLDISRLPAEDDAPVDLHLFVELQGRVMTETLLLQLFPSQLRRLLKSRA</sequence>
<comment type="subcellular location">
    <subcellularLocation>
        <location evidence="1">Periplasm</location>
    </subcellularLocation>
</comment>
<dbReference type="PANTHER" id="PTHR30504:SF3">
    <property type="entry name" value="GLUCANS BIOSYNTHESIS PROTEIN D"/>
    <property type="match status" value="1"/>
</dbReference>
<dbReference type="Pfam" id="PF04349">
    <property type="entry name" value="MdoG"/>
    <property type="match status" value="1"/>
</dbReference>
<dbReference type="AlphaFoldDB" id="A0A2M8IY32"/>
<evidence type="ECO:0000256" key="1">
    <source>
        <dbReference type="ARBA" id="ARBA00004418"/>
    </source>
</evidence>
<dbReference type="SUPFAM" id="SSF81296">
    <property type="entry name" value="E set domains"/>
    <property type="match status" value="1"/>
</dbReference>
<dbReference type="InterPro" id="IPR013783">
    <property type="entry name" value="Ig-like_fold"/>
</dbReference>
<dbReference type="InterPro" id="IPR014756">
    <property type="entry name" value="Ig_E-set"/>
</dbReference>
<keyword evidence="9" id="KW-1185">Reference proteome</keyword>
<dbReference type="GO" id="GO:0003824">
    <property type="term" value="F:catalytic activity"/>
    <property type="evidence" value="ECO:0007669"/>
    <property type="project" value="InterPro"/>
</dbReference>
<reference evidence="8 9" key="1">
    <citation type="journal article" date="2018" name="Int. J. Syst. Evol. Microbiol.">
        <title>Pseudooceanicola lipolyticus sp. nov., a marine alphaproteobacterium, reclassification of Oceanicola flagellatus as Pseudooceanicola flagellatus comb. nov. and emended description of the genus Pseudooceanicola.</title>
        <authorList>
            <person name="Huang M.-M."/>
            <person name="Guo L.-L."/>
            <person name="Wu Y.-H."/>
            <person name="Lai Q.-L."/>
            <person name="Shao Z.-Z."/>
            <person name="Wang C.-S."/>
            <person name="Wu M."/>
            <person name="Xu X.-W."/>
        </authorList>
    </citation>
    <scope>NUCLEOTIDE SEQUENCE [LARGE SCALE GENOMIC DNA]</scope>
    <source>
        <strain evidence="8 9">157</strain>
    </source>
</reference>
<evidence type="ECO:0000256" key="5">
    <source>
        <dbReference type="ARBA" id="ARBA00022764"/>
    </source>
</evidence>
<organism evidence="8 9">
    <name type="scientific">Pseudooceanicola lipolyticus</name>
    <dbReference type="NCBI Taxonomy" id="2029104"/>
    <lineage>
        <taxon>Bacteria</taxon>
        <taxon>Pseudomonadati</taxon>
        <taxon>Pseudomonadota</taxon>
        <taxon>Alphaproteobacteria</taxon>
        <taxon>Rhodobacterales</taxon>
        <taxon>Paracoccaceae</taxon>
        <taxon>Pseudooceanicola</taxon>
    </lineage>
</organism>
<keyword evidence="4 6" id="KW-0732">Signal</keyword>
<dbReference type="PROSITE" id="PS51318">
    <property type="entry name" value="TAT"/>
    <property type="match status" value="1"/>
</dbReference>
<evidence type="ECO:0000256" key="2">
    <source>
        <dbReference type="ARBA" id="ARBA00005001"/>
    </source>
</evidence>
<dbReference type="InterPro" id="IPR007444">
    <property type="entry name" value="Glucan_biosyn_MdoG_C"/>
</dbReference>
<dbReference type="Gene3D" id="2.70.98.10">
    <property type="match status" value="1"/>
</dbReference>
<comment type="caution">
    <text evidence="8">The sequence shown here is derived from an EMBL/GenBank/DDBJ whole genome shotgun (WGS) entry which is preliminary data.</text>
</comment>
<comment type="pathway">
    <text evidence="2">Glycan metabolism; osmoregulated periplasmic glucan (OPG) biosynthesis.</text>
</comment>
<dbReference type="OrthoDB" id="9777817at2"/>
<evidence type="ECO:0000313" key="9">
    <source>
        <dbReference type="Proteomes" id="UP000231553"/>
    </source>
</evidence>
<dbReference type="GO" id="GO:0051274">
    <property type="term" value="P:beta-glucan biosynthetic process"/>
    <property type="evidence" value="ECO:0007669"/>
    <property type="project" value="TreeGrafter"/>
</dbReference>
<dbReference type="PIRSF" id="PIRSF006281">
    <property type="entry name" value="MdoG"/>
    <property type="match status" value="1"/>
</dbReference>
<dbReference type="Gene3D" id="2.60.40.10">
    <property type="entry name" value="Immunoglobulins"/>
    <property type="match status" value="1"/>
</dbReference>
<accession>A0A2M8IY32</accession>
<name>A0A2M8IY32_9RHOB</name>
<dbReference type="PANTHER" id="PTHR30504">
    <property type="entry name" value="GLUCANS BIOSYNTHESIS PROTEIN"/>
    <property type="match status" value="1"/>
</dbReference>
<feature type="chain" id="PRO_5014624189" evidence="6">
    <location>
        <begin position="31"/>
        <end position="531"/>
    </location>
</feature>
<dbReference type="InterPro" id="IPR006311">
    <property type="entry name" value="TAT_signal"/>
</dbReference>
<feature type="signal peptide" evidence="6">
    <location>
        <begin position="1"/>
        <end position="30"/>
    </location>
</feature>
<dbReference type="InterPro" id="IPR014438">
    <property type="entry name" value="Glucan_biosyn_MdoG/MdoD"/>
</dbReference>
<evidence type="ECO:0000313" key="8">
    <source>
        <dbReference type="EMBL" id="PJE35422.1"/>
    </source>
</evidence>